<sequence>MTSAPAAEHAHDAPQASNEPPSSPGNSGSHTGASNGGASSGGGLSLLSSEEDLPMPTHPAGGSQASSGGSNAGGNSGGNGGGSGGSSGNPLSAHDVLEDSGRELPGVSGNSPAASHGNSGSDQHGSSSGGNADPSSSGQGSSHAAAPSPSTPPVDTSHTADLQEDPGSKLVNQVAHEMTQKNPHS</sequence>
<dbReference type="AlphaFoldDB" id="A0A7H0HBC8"/>
<accession>A0A7H0HBC8</accession>
<name>A0A7H0HBC8_9BURK</name>
<feature type="region of interest" description="Disordered" evidence="1">
    <location>
        <begin position="1"/>
        <end position="185"/>
    </location>
</feature>
<feature type="compositionally biased region" description="Low complexity" evidence="1">
    <location>
        <begin position="60"/>
        <end position="69"/>
    </location>
</feature>
<dbReference type="Proteomes" id="UP000516057">
    <property type="component" value="Chromosome"/>
</dbReference>
<feature type="compositionally biased region" description="Low complexity" evidence="1">
    <location>
        <begin position="115"/>
        <end position="157"/>
    </location>
</feature>
<evidence type="ECO:0000256" key="1">
    <source>
        <dbReference type="SAM" id="MobiDB-lite"/>
    </source>
</evidence>
<keyword evidence="3" id="KW-1185">Reference proteome</keyword>
<dbReference type="KEGG" id="amon:H9L24_11945"/>
<proteinExistence type="predicted"/>
<feature type="compositionally biased region" description="Gly residues" evidence="1">
    <location>
        <begin position="34"/>
        <end position="44"/>
    </location>
</feature>
<gene>
    <name evidence="2" type="ORF">H9L24_11945</name>
</gene>
<feature type="compositionally biased region" description="Gly residues" evidence="1">
    <location>
        <begin position="70"/>
        <end position="87"/>
    </location>
</feature>
<dbReference type="RefSeq" id="WP_187734844.1">
    <property type="nucleotide sequence ID" value="NZ_CP060790.1"/>
</dbReference>
<organism evidence="2 3">
    <name type="scientific">Paenacidovorax monticola</name>
    <dbReference type="NCBI Taxonomy" id="1926868"/>
    <lineage>
        <taxon>Bacteria</taxon>
        <taxon>Pseudomonadati</taxon>
        <taxon>Pseudomonadota</taxon>
        <taxon>Betaproteobacteria</taxon>
        <taxon>Burkholderiales</taxon>
        <taxon>Comamonadaceae</taxon>
        <taxon>Paenacidovorax</taxon>
    </lineage>
</organism>
<evidence type="ECO:0000313" key="2">
    <source>
        <dbReference type="EMBL" id="QNP57844.1"/>
    </source>
</evidence>
<evidence type="ECO:0000313" key="3">
    <source>
        <dbReference type="Proteomes" id="UP000516057"/>
    </source>
</evidence>
<reference evidence="2 3" key="1">
    <citation type="submission" date="2020-08" db="EMBL/GenBank/DDBJ databases">
        <title>Genome sequence of Acidovorax monticola KACC 19171T.</title>
        <authorList>
            <person name="Hyun D.-W."/>
            <person name="Bae J.-W."/>
        </authorList>
    </citation>
    <scope>NUCLEOTIDE SEQUENCE [LARGE SCALE GENOMIC DNA]</scope>
    <source>
        <strain evidence="2 3">KACC 19171</strain>
    </source>
</reference>
<feature type="compositionally biased region" description="Low complexity" evidence="1">
    <location>
        <begin position="17"/>
        <end position="33"/>
    </location>
</feature>
<protein>
    <submittedName>
        <fullName evidence="2">Uncharacterized protein</fullName>
    </submittedName>
</protein>
<dbReference type="EMBL" id="CP060790">
    <property type="protein sequence ID" value="QNP57844.1"/>
    <property type="molecule type" value="Genomic_DNA"/>
</dbReference>